<accession>A0A0E9PDF7</accession>
<reference evidence="1" key="1">
    <citation type="submission" date="2014-11" db="EMBL/GenBank/DDBJ databases">
        <authorList>
            <person name="Amaro Gonzalez C."/>
        </authorList>
    </citation>
    <scope>NUCLEOTIDE SEQUENCE</scope>
</reference>
<protein>
    <submittedName>
        <fullName evidence="1">Uncharacterized protein</fullName>
    </submittedName>
</protein>
<reference evidence="1" key="2">
    <citation type="journal article" date="2015" name="Fish Shellfish Immunol.">
        <title>Early steps in the European eel (Anguilla anguilla)-Vibrio vulnificus interaction in the gills: Role of the RtxA13 toxin.</title>
        <authorList>
            <person name="Callol A."/>
            <person name="Pajuelo D."/>
            <person name="Ebbesson L."/>
            <person name="Teles M."/>
            <person name="MacKenzie S."/>
            <person name="Amaro C."/>
        </authorList>
    </citation>
    <scope>NUCLEOTIDE SEQUENCE</scope>
</reference>
<evidence type="ECO:0000313" key="1">
    <source>
        <dbReference type="EMBL" id="JAH02297.1"/>
    </source>
</evidence>
<proteinExistence type="predicted"/>
<dbReference type="EMBL" id="GBXM01045583">
    <property type="protein sequence ID" value="JAH62994.1"/>
    <property type="molecule type" value="Transcribed_RNA"/>
</dbReference>
<sequence length="35" mass="3848">MCIYRGCGPGFVPGGWVQRPGSRLPINQHQLNHTA</sequence>
<dbReference type="AlphaFoldDB" id="A0A0E9PDF7"/>
<name>A0A0E9PDF7_ANGAN</name>
<dbReference type="EMBL" id="GBXM01106280">
    <property type="protein sequence ID" value="JAH02297.1"/>
    <property type="molecule type" value="Transcribed_RNA"/>
</dbReference>
<organism evidence="1">
    <name type="scientific">Anguilla anguilla</name>
    <name type="common">European freshwater eel</name>
    <name type="synonym">Muraena anguilla</name>
    <dbReference type="NCBI Taxonomy" id="7936"/>
    <lineage>
        <taxon>Eukaryota</taxon>
        <taxon>Metazoa</taxon>
        <taxon>Chordata</taxon>
        <taxon>Craniata</taxon>
        <taxon>Vertebrata</taxon>
        <taxon>Euteleostomi</taxon>
        <taxon>Actinopterygii</taxon>
        <taxon>Neopterygii</taxon>
        <taxon>Teleostei</taxon>
        <taxon>Anguilliformes</taxon>
        <taxon>Anguillidae</taxon>
        <taxon>Anguilla</taxon>
    </lineage>
</organism>